<keyword evidence="3" id="KW-1185">Reference proteome</keyword>
<protein>
    <submittedName>
        <fullName evidence="2">Uncharacterized protein</fullName>
    </submittedName>
</protein>
<feature type="non-terminal residue" evidence="2">
    <location>
        <position position="1"/>
    </location>
</feature>
<dbReference type="Proteomes" id="UP000234474">
    <property type="component" value="Unassembled WGS sequence"/>
</dbReference>
<dbReference type="EMBL" id="MSZS01000012">
    <property type="protein sequence ID" value="PKX88829.1"/>
    <property type="molecule type" value="Genomic_DNA"/>
</dbReference>
<evidence type="ECO:0000313" key="3">
    <source>
        <dbReference type="Proteomes" id="UP000234474"/>
    </source>
</evidence>
<reference evidence="3" key="1">
    <citation type="journal article" date="2018" name="Proc. Natl. Acad. Sci. U.S.A.">
        <title>Linking secondary metabolites to gene clusters through genome sequencing of six diverse Aspergillus species.</title>
        <authorList>
            <person name="Kaerboelling I."/>
            <person name="Vesth T.C."/>
            <person name="Frisvad J.C."/>
            <person name="Nybo J.L."/>
            <person name="Theobald S."/>
            <person name="Kuo A."/>
            <person name="Bowyer P."/>
            <person name="Matsuda Y."/>
            <person name="Mondo S."/>
            <person name="Lyhne E.K."/>
            <person name="Kogle M.E."/>
            <person name="Clum A."/>
            <person name="Lipzen A."/>
            <person name="Salamov A."/>
            <person name="Ngan C.Y."/>
            <person name="Daum C."/>
            <person name="Chiniquy J."/>
            <person name="Barry K."/>
            <person name="LaButti K."/>
            <person name="Haridas S."/>
            <person name="Simmons B.A."/>
            <person name="Magnuson J.K."/>
            <person name="Mortensen U.H."/>
            <person name="Larsen T.O."/>
            <person name="Grigoriev I.V."/>
            <person name="Baker S.E."/>
            <person name="Andersen M.R."/>
        </authorList>
    </citation>
    <scope>NUCLEOTIDE SEQUENCE [LARGE SCALE GENOMIC DNA]</scope>
    <source>
        <strain evidence="3">IBT 16806</strain>
    </source>
</reference>
<proteinExistence type="predicted"/>
<evidence type="ECO:0000256" key="1">
    <source>
        <dbReference type="SAM" id="MobiDB-lite"/>
    </source>
</evidence>
<name>A0A2I1BTY4_ASPN1</name>
<comment type="caution">
    <text evidence="2">The sequence shown here is derived from an EMBL/GenBank/DDBJ whole genome shotgun (WGS) entry which is preliminary data.</text>
</comment>
<dbReference type="VEuPathDB" id="FungiDB:P174DRAFT_379746"/>
<evidence type="ECO:0000313" key="2">
    <source>
        <dbReference type="EMBL" id="PKX88829.1"/>
    </source>
</evidence>
<feature type="region of interest" description="Disordered" evidence="1">
    <location>
        <begin position="45"/>
        <end position="74"/>
    </location>
</feature>
<organism evidence="2 3">
    <name type="scientific">Aspergillus novofumigatus (strain IBT 16806)</name>
    <dbReference type="NCBI Taxonomy" id="1392255"/>
    <lineage>
        <taxon>Eukaryota</taxon>
        <taxon>Fungi</taxon>
        <taxon>Dikarya</taxon>
        <taxon>Ascomycota</taxon>
        <taxon>Pezizomycotina</taxon>
        <taxon>Eurotiomycetes</taxon>
        <taxon>Eurotiomycetidae</taxon>
        <taxon>Eurotiales</taxon>
        <taxon>Aspergillaceae</taxon>
        <taxon>Aspergillus</taxon>
        <taxon>Aspergillus subgen. Fumigati</taxon>
    </lineage>
</organism>
<feature type="compositionally biased region" description="Polar residues" evidence="1">
    <location>
        <begin position="58"/>
        <end position="74"/>
    </location>
</feature>
<sequence length="74" mass="8548">AELIRSTRKVPIVLDSPDDWWNWDSHIKGIAMSYGVKEILLGETPRPLKPIHPDDSENTQANQSYDCQVNSWKR</sequence>
<accession>A0A2I1BTY4</accession>
<dbReference type="RefSeq" id="XP_024677424.1">
    <property type="nucleotide sequence ID" value="XM_024822933.1"/>
</dbReference>
<dbReference type="AlphaFoldDB" id="A0A2I1BTY4"/>
<gene>
    <name evidence="2" type="ORF">P174DRAFT_379746</name>
</gene>
<dbReference type="GeneID" id="36530259"/>